<reference evidence="1 2" key="1">
    <citation type="journal article" date="2021" name="ISME Commun">
        <title>Automated analysis of genomic sequences facilitates high-throughput and comprehensive description of bacteria.</title>
        <authorList>
            <person name="Hitch T.C.A."/>
        </authorList>
    </citation>
    <scope>NUCLEOTIDE SEQUENCE [LARGE SCALE GENOMIC DNA]</scope>
    <source>
        <strain evidence="1 2">H4_15</strain>
    </source>
</reference>
<keyword evidence="2" id="KW-1185">Reference proteome</keyword>
<evidence type="ECO:0000313" key="2">
    <source>
        <dbReference type="Proteomes" id="UP001208364"/>
    </source>
</evidence>
<dbReference type="Proteomes" id="UP001208364">
    <property type="component" value="Unassembled WGS sequence"/>
</dbReference>
<dbReference type="RefSeq" id="WP_147580520.1">
    <property type="nucleotide sequence ID" value="NZ_JAOQJR010000010.1"/>
</dbReference>
<gene>
    <name evidence="1" type="ORF">OCV55_09950</name>
</gene>
<organism evidence="1 2">
    <name type="scientific">[Clostridium] ammoniilyticum</name>
    <dbReference type="NCBI Taxonomy" id="2981784"/>
    <lineage>
        <taxon>Bacteria</taxon>
        <taxon>Bacillati</taxon>
        <taxon>Bacillota</taxon>
        <taxon>Erysipelotrichia</taxon>
        <taxon>Erysipelotrichales</taxon>
        <taxon>Coprobacillaceae</taxon>
        <taxon>Faecalibacillus</taxon>
    </lineage>
</organism>
<protein>
    <submittedName>
        <fullName evidence="1">Uncharacterized protein</fullName>
    </submittedName>
</protein>
<comment type="caution">
    <text evidence="1">The sequence shown here is derived from an EMBL/GenBank/DDBJ whole genome shotgun (WGS) entry which is preliminary data.</text>
</comment>
<proteinExistence type="predicted"/>
<accession>A0ABT2SVY7</accession>
<evidence type="ECO:0000313" key="1">
    <source>
        <dbReference type="EMBL" id="MCU6738987.1"/>
    </source>
</evidence>
<name>A0ABT2SVY7_9FIRM</name>
<dbReference type="EMBL" id="JAOQJR010000010">
    <property type="protein sequence ID" value="MCU6738987.1"/>
    <property type="molecule type" value="Genomic_DNA"/>
</dbReference>
<sequence>MIDDTNYADCLACEEAFDTKKNKMKNFSFIYYEKLRKTWMYQALGLLSKQKLKHFHYLK</sequence>